<proteinExistence type="predicted"/>
<comment type="caution">
    <text evidence="2">The sequence shown here is derived from an EMBL/GenBank/DDBJ whole genome shotgun (WGS) entry which is preliminary data.</text>
</comment>
<keyword evidence="1" id="KW-0732">Signal</keyword>
<protein>
    <submittedName>
        <fullName evidence="2">Uncharacterized protein</fullName>
    </submittedName>
</protein>
<evidence type="ECO:0000313" key="2">
    <source>
        <dbReference type="EMBL" id="KAK9111326.1"/>
    </source>
</evidence>
<evidence type="ECO:0000313" key="3">
    <source>
        <dbReference type="Proteomes" id="UP001419268"/>
    </source>
</evidence>
<dbReference type="EMBL" id="JBBNAG010000008">
    <property type="protein sequence ID" value="KAK9111326.1"/>
    <property type="molecule type" value="Genomic_DNA"/>
</dbReference>
<keyword evidence="3" id="KW-1185">Reference proteome</keyword>
<feature type="chain" id="PRO_5043034859" evidence="1">
    <location>
        <begin position="18"/>
        <end position="78"/>
    </location>
</feature>
<organism evidence="2 3">
    <name type="scientific">Stephania cephalantha</name>
    <dbReference type="NCBI Taxonomy" id="152367"/>
    <lineage>
        <taxon>Eukaryota</taxon>
        <taxon>Viridiplantae</taxon>
        <taxon>Streptophyta</taxon>
        <taxon>Embryophyta</taxon>
        <taxon>Tracheophyta</taxon>
        <taxon>Spermatophyta</taxon>
        <taxon>Magnoliopsida</taxon>
        <taxon>Ranunculales</taxon>
        <taxon>Menispermaceae</taxon>
        <taxon>Menispermoideae</taxon>
        <taxon>Cissampelideae</taxon>
        <taxon>Stephania</taxon>
    </lineage>
</organism>
<dbReference type="AlphaFoldDB" id="A0AAP0NP86"/>
<reference evidence="2 3" key="1">
    <citation type="submission" date="2024-01" db="EMBL/GenBank/DDBJ databases">
        <title>Genome assemblies of Stephania.</title>
        <authorList>
            <person name="Yang L."/>
        </authorList>
    </citation>
    <scope>NUCLEOTIDE SEQUENCE [LARGE SCALE GENOMIC DNA]</scope>
    <source>
        <strain evidence="2">JXDWG</strain>
        <tissue evidence="2">Leaf</tissue>
    </source>
</reference>
<sequence length="78" mass="8671">MEKSLMKLSFMILLVIAFVGIPSSCMIEATIVEPDGSFCKIDKDCTPCEGCKFVQCIAGHCFCTCSDQLIHKWVNKSF</sequence>
<feature type="signal peptide" evidence="1">
    <location>
        <begin position="1"/>
        <end position="17"/>
    </location>
</feature>
<accession>A0AAP0NP86</accession>
<dbReference type="Proteomes" id="UP001419268">
    <property type="component" value="Unassembled WGS sequence"/>
</dbReference>
<gene>
    <name evidence="2" type="ORF">Scep_018845</name>
</gene>
<name>A0AAP0NP86_9MAGN</name>
<evidence type="ECO:0000256" key="1">
    <source>
        <dbReference type="SAM" id="SignalP"/>
    </source>
</evidence>